<sequence length="514" mass="54349">MKIEFVAVPVTLDAAAGEDSPRTITGVAVPWDTPAVVSSGEKISFRKGAFDVNAKAPKLLEGHDMTQLRGVVTELVEAEEGLLFTAKFANTRASDEAIELVKAGAYDSVSVGAIPVKFKYDKNGTMVVSKANLVEISLVAQPAFADAVITEIAASQPDEESEEEVVEPQPLDIPEEETMSEVTPTVEASAEIVPTAPLFAAAKRVAALPTAAEYIAAAMAGGDRWLDMSAALQAAAPDVVTSDTPGILPLPIVQPVYNNFKPNYRPVVDAIGAKAMPGSGKVFIRPEVTTHVSMAAQSAENAALQSGTYVVTDNQVTKGTYGGYVNLSLQDEEWTDPAVVQLILDDMARIYANTTDNVAADNLLAGQTQTRVLTDPTSPAEWVSDIYAAASTILTNSNGNLPTHLFLAPNMYAALGQLVDTTGRPLFPEIGPMNALGTTNASSFAGMAFGLITVVDRNFAADTCIVGDPSGFEIFEQQKGALTLESPSTLSRVLSWHGYFATLMIDPTKFVSLT</sequence>
<keyword evidence="2 7" id="KW-0645">Protease</keyword>
<gene>
    <name evidence="7" type="ORF">UFOVP445_2</name>
</gene>
<reference evidence="7" key="1">
    <citation type="submission" date="2020-04" db="EMBL/GenBank/DDBJ databases">
        <authorList>
            <person name="Chiriac C."/>
            <person name="Salcher M."/>
            <person name="Ghai R."/>
            <person name="Kavagutti S V."/>
        </authorList>
    </citation>
    <scope>NUCLEOTIDE SEQUENCE</scope>
</reference>
<accession>A0A6J5MEM0</accession>
<organism evidence="7">
    <name type="scientific">uncultured Caudovirales phage</name>
    <dbReference type="NCBI Taxonomy" id="2100421"/>
    <lineage>
        <taxon>Viruses</taxon>
        <taxon>Duplodnaviria</taxon>
        <taxon>Heunggongvirae</taxon>
        <taxon>Uroviricota</taxon>
        <taxon>Caudoviricetes</taxon>
        <taxon>Peduoviridae</taxon>
        <taxon>Maltschvirus</taxon>
        <taxon>Maltschvirus maltsch</taxon>
    </lineage>
</organism>
<dbReference type="GO" id="GO:0006508">
    <property type="term" value="P:proteolysis"/>
    <property type="evidence" value="ECO:0007669"/>
    <property type="project" value="UniProtKB-KW"/>
</dbReference>
<proteinExistence type="predicted"/>
<name>A0A6J5MEM0_9CAUD</name>
<evidence type="ECO:0000256" key="1">
    <source>
        <dbReference type="ARBA" id="ARBA00022612"/>
    </source>
</evidence>
<feature type="domain" description="Prohead serine protease" evidence="6">
    <location>
        <begin position="18"/>
        <end position="150"/>
    </location>
</feature>
<keyword evidence="4" id="KW-0118">Viral capsid assembly</keyword>
<dbReference type="GO" id="GO:0046797">
    <property type="term" value="P:viral procapsid maturation"/>
    <property type="evidence" value="ECO:0007669"/>
    <property type="project" value="UniProtKB-KW"/>
</dbReference>
<dbReference type="SUPFAM" id="SSF56563">
    <property type="entry name" value="Major capsid protein gp5"/>
    <property type="match status" value="1"/>
</dbReference>
<evidence type="ECO:0000259" key="6">
    <source>
        <dbReference type="Pfam" id="PF04586"/>
    </source>
</evidence>
<keyword evidence="1" id="KW-1188">Viral release from host cell</keyword>
<dbReference type="GO" id="GO:0008233">
    <property type="term" value="F:peptidase activity"/>
    <property type="evidence" value="ECO:0007669"/>
    <property type="project" value="UniProtKB-KW"/>
</dbReference>
<evidence type="ECO:0000256" key="5">
    <source>
        <dbReference type="ARBA" id="ARBA00023045"/>
    </source>
</evidence>
<evidence type="ECO:0000256" key="4">
    <source>
        <dbReference type="ARBA" id="ARBA00022950"/>
    </source>
</evidence>
<evidence type="ECO:0000256" key="2">
    <source>
        <dbReference type="ARBA" id="ARBA00022670"/>
    </source>
</evidence>
<protein>
    <submittedName>
        <fullName evidence="7">Prohead protease</fullName>
    </submittedName>
</protein>
<dbReference type="InterPro" id="IPR054613">
    <property type="entry name" value="Peptidase_S78_dom"/>
</dbReference>
<evidence type="ECO:0000256" key="3">
    <source>
        <dbReference type="ARBA" id="ARBA00022801"/>
    </source>
</evidence>
<evidence type="ECO:0000313" key="7">
    <source>
        <dbReference type="EMBL" id="CAB4142179.1"/>
    </source>
</evidence>
<dbReference type="EMBL" id="LR796406">
    <property type="protein sequence ID" value="CAB4142179.1"/>
    <property type="molecule type" value="Genomic_DNA"/>
</dbReference>
<keyword evidence="5" id="KW-1273">Viral capsid maturation</keyword>
<dbReference type="Pfam" id="PF04586">
    <property type="entry name" value="Peptidase_S78"/>
    <property type="match status" value="1"/>
</dbReference>
<keyword evidence="3" id="KW-0378">Hydrolase</keyword>